<accession>A0AAQ4D680</accession>
<sequence length="490" mass="50978">MRPDPLMDLLLLVAILLGAILTFVFLWLLMRKYGASAGLEPRIDEVSTLQQQASTGSMRPAGYGEKPHEAVGPDILPYERNFASSARRPSLIVEANTTAQPPAPIAQALPSNPDKVPAVPSEKDSRSHRVTAPADKRRQKEATRGGAVEGDAGGGKATGESSSQVSRAKKSSGRQAKATEKPLTAKPTEDAAAAASTSDAAGGADKKAPGKEETWITSGLSNLAEQTREDTGVTSGENTTSRGGRRHRKKSKKHGPAGVSALESISPKSDISSKKKRMSRHGKAGGTSGEGTSAGEGIVGSGQPSPTQEQAGGSFIPPNLRRRSSTRSKLSRKSGKTPEGKSAGVSPPAGWTTHDPGAAVASPGGAIDADAFLPELSDLGELSPTMEPPTPPVPNLDVFSREPSTIETGAPPIAVSPLVPNLDLFSQEHSPYVAATPSGPPRDKSLKGCKEAPTPMKPNLDVFSLERSPYVPATPKSRDTLPDHTPNAPS</sequence>
<gene>
    <name evidence="2" type="ORF">V5799_004404</name>
</gene>
<keyword evidence="3" id="KW-1185">Reference proteome</keyword>
<comment type="caution">
    <text evidence="2">The sequence shown here is derived from an EMBL/GenBank/DDBJ whole genome shotgun (WGS) entry which is preliminary data.</text>
</comment>
<feature type="region of interest" description="Disordered" evidence="1">
    <location>
        <begin position="102"/>
        <end position="412"/>
    </location>
</feature>
<feature type="compositionally biased region" description="Low complexity" evidence="1">
    <location>
        <begin position="190"/>
        <end position="203"/>
    </location>
</feature>
<feature type="compositionally biased region" description="Polar residues" evidence="1">
    <location>
        <begin position="302"/>
        <end position="311"/>
    </location>
</feature>
<feature type="compositionally biased region" description="Polar residues" evidence="1">
    <location>
        <begin position="215"/>
        <end position="225"/>
    </location>
</feature>
<dbReference type="EMBL" id="JARKHS020034622">
    <property type="protein sequence ID" value="KAK8757970.1"/>
    <property type="molecule type" value="Genomic_DNA"/>
</dbReference>
<feature type="compositionally biased region" description="Basic and acidic residues" evidence="1">
    <location>
        <begin position="134"/>
        <end position="143"/>
    </location>
</feature>
<feature type="compositionally biased region" description="Basic residues" evidence="1">
    <location>
        <begin position="274"/>
        <end position="283"/>
    </location>
</feature>
<evidence type="ECO:0000313" key="2">
    <source>
        <dbReference type="EMBL" id="KAK8757970.1"/>
    </source>
</evidence>
<feature type="compositionally biased region" description="Basic residues" evidence="1">
    <location>
        <begin position="243"/>
        <end position="255"/>
    </location>
</feature>
<dbReference type="Proteomes" id="UP001321473">
    <property type="component" value="Unassembled WGS sequence"/>
</dbReference>
<feature type="compositionally biased region" description="Basic and acidic residues" evidence="1">
    <location>
        <begin position="441"/>
        <end position="450"/>
    </location>
</feature>
<feature type="compositionally biased region" description="Gly residues" evidence="1">
    <location>
        <begin position="147"/>
        <end position="157"/>
    </location>
</feature>
<reference evidence="2 3" key="1">
    <citation type="journal article" date="2023" name="Arcadia Sci">
        <title>De novo assembly of a long-read Amblyomma americanum tick genome.</title>
        <authorList>
            <person name="Chou S."/>
            <person name="Poskanzer K.E."/>
            <person name="Rollins M."/>
            <person name="Thuy-Boun P.S."/>
        </authorList>
    </citation>
    <scope>NUCLEOTIDE SEQUENCE [LARGE SCALE GENOMIC DNA]</scope>
    <source>
        <strain evidence="2">F_SG_1</strain>
        <tissue evidence="2">Salivary glands</tissue>
    </source>
</reference>
<dbReference type="AlphaFoldDB" id="A0AAQ4D680"/>
<evidence type="ECO:0000256" key="1">
    <source>
        <dbReference type="SAM" id="MobiDB-lite"/>
    </source>
</evidence>
<protein>
    <submittedName>
        <fullName evidence="2">Uncharacterized protein</fullName>
    </submittedName>
</protein>
<name>A0AAQ4D680_AMBAM</name>
<evidence type="ECO:0000313" key="3">
    <source>
        <dbReference type="Proteomes" id="UP001321473"/>
    </source>
</evidence>
<organism evidence="2 3">
    <name type="scientific">Amblyomma americanum</name>
    <name type="common">Lone star tick</name>
    <dbReference type="NCBI Taxonomy" id="6943"/>
    <lineage>
        <taxon>Eukaryota</taxon>
        <taxon>Metazoa</taxon>
        <taxon>Ecdysozoa</taxon>
        <taxon>Arthropoda</taxon>
        <taxon>Chelicerata</taxon>
        <taxon>Arachnida</taxon>
        <taxon>Acari</taxon>
        <taxon>Parasitiformes</taxon>
        <taxon>Ixodida</taxon>
        <taxon>Ixodoidea</taxon>
        <taxon>Ixodidae</taxon>
        <taxon>Amblyomminae</taxon>
        <taxon>Amblyomma</taxon>
    </lineage>
</organism>
<feature type="compositionally biased region" description="Basic residues" evidence="1">
    <location>
        <begin position="320"/>
        <end position="335"/>
    </location>
</feature>
<feature type="region of interest" description="Disordered" evidence="1">
    <location>
        <begin position="430"/>
        <end position="490"/>
    </location>
</feature>
<feature type="compositionally biased region" description="Gly residues" evidence="1">
    <location>
        <begin position="284"/>
        <end position="300"/>
    </location>
</feature>
<feature type="compositionally biased region" description="Basic and acidic residues" evidence="1">
    <location>
        <begin position="204"/>
        <end position="214"/>
    </location>
</feature>
<proteinExistence type="predicted"/>